<keyword evidence="3" id="KW-1185">Reference proteome</keyword>
<sequence>MKIVDQTVSAKAATKYVHKKRSEHSSCPTLNNCVMVVGYTESSEHSEREGLMGGDQDDQLL</sequence>
<accession>A0AAV1SSI2</accession>
<evidence type="ECO:0000313" key="2">
    <source>
        <dbReference type="EMBL" id="CAK7355515.1"/>
    </source>
</evidence>
<gene>
    <name evidence="2" type="ORF">DCAF_LOCUS25775</name>
</gene>
<evidence type="ECO:0000313" key="3">
    <source>
        <dbReference type="Proteomes" id="UP001314170"/>
    </source>
</evidence>
<proteinExistence type="predicted"/>
<organism evidence="2 3">
    <name type="scientific">Dovyalis caffra</name>
    <dbReference type="NCBI Taxonomy" id="77055"/>
    <lineage>
        <taxon>Eukaryota</taxon>
        <taxon>Viridiplantae</taxon>
        <taxon>Streptophyta</taxon>
        <taxon>Embryophyta</taxon>
        <taxon>Tracheophyta</taxon>
        <taxon>Spermatophyta</taxon>
        <taxon>Magnoliopsida</taxon>
        <taxon>eudicotyledons</taxon>
        <taxon>Gunneridae</taxon>
        <taxon>Pentapetalae</taxon>
        <taxon>rosids</taxon>
        <taxon>fabids</taxon>
        <taxon>Malpighiales</taxon>
        <taxon>Salicaceae</taxon>
        <taxon>Flacourtieae</taxon>
        <taxon>Dovyalis</taxon>
    </lineage>
</organism>
<dbReference type="AlphaFoldDB" id="A0AAV1SSI2"/>
<dbReference type="EMBL" id="CAWUPB010001195">
    <property type="protein sequence ID" value="CAK7355515.1"/>
    <property type="molecule type" value="Genomic_DNA"/>
</dbReference>
<feature type="region of interest" description="Disordered" evidence="1">
    <location>
        <begin position="41"/>
        <end position="61"/>
    </location>
</feature>
<reference evidence="2 3" key="1">
    <citation type="submission" date="2024-01" db="EMBL/GenBank/DDBJ databases">
        <authorList>
            <person name="Waweru B."/>
        </authorList>
    </citation>
    <scope>NUCLEOTIDE SEQUENCE [LARGE SCALE GENOMIC DNA]</scope>
</reference>
<dbReference type="Proteomes" id="UP001314170">
    <property type="component" value="Unassembled WGS sequence"/>
</dbReference>
<evidence type="ECO:0000256" key="1">
    <source>
        <dbReference type="SAM" id="MobiDB-lite"/>
    </source>
</evidence>
<protein>
    <submittedName>
        <fullName evidence="2">Uncharacterized protein</fullName>
    </submittedName>
</protein>
<name>A0AAV1SSI2_9ROSI</name>
<comment type="caution">
    <text evidence="2">The sequence shown here is derived from an EMBL/GenBank/DDBJ whole genome shotgun (WGS) entry which is preliminary data.</text>
</comment>